<dbReference type="Gene3D" id="1.10.630.10">
    <property type="entry name" value="Cytochrome P450"/>
    <property type="match status" value="2"/>
</dbReference>
<dbReference type="GO" id="GO:0016705">
    <property type="term" value="F:oxidoreductase activity, acting on paired donors, with incorporation or reduction of molecular oxygen"/>
    <property type="evidence" value="ECO:0007669"/>
    <property type="project" value="InterPro"/>
</dbReference>
<dbReference type="GO" id="GO:0005506">
    <property type="term" value="F:iron ion binding"/>
    <property type="evidence" value="ECO:0007669"/>
    <property type="project" value="InterPro"/>
</dbReference>
<dbReference type="EMBL" id="RCHU01000970">
    <property type="protein sequence ID" value="TKR85053.1"/>
    <property type="molecule type" value="Genomic_DNA"/>
</dbReference>
<dbReference type="GO" id="GO:0020037">
    <property type="term" value="F:heme binding"/>
    <property type="evidence" value="ECO:0007669"/>
    <property type="project" value="InterPro"/>
</dbReference>
<dbReference type="GO" id="GO:0004497">
    <property type="term" value="F:monooxygenase activity"/>
    <property type="evidence" value="ECO:0007669"/>
    <property type="project" value="InterPro"/>
</dbReference>
<feature type="compositionally biased region" description="Pro residues" evidence="1">
    <location>
        <begin position="223"/>
        <end position="233"/>
    </location>
</feature>
<dbReference type="PANTHER" id="PTHR47945:SF6">
    <property type="entry name" value="FERULATE 5-HYDROXYLASE"/>
    <property type="match status" value="1"/>
</dbReference>
<sequence length="233" mass="25969">MRKKPPYPPGPRGYPINGNMGMMDQLTHHGLARLSRQYGGLCHLQMGGLHVVVVSTPEIAREVLQVQDIVFANRPANVAIVYVTYDRADMAFANYDEMEFTIRQTLKKTGEPNIGELVLALTYKAAYGSSPNEDEDASKNNFDKSKSTIKFNKDNIKALIMMFGGTETVASATEWAVAELMKSSDDLKRVQQELEDVVGLNRKVHEPDLETYLSQMRNERNPTSPPSNPSPPP</sequence>
<dbReference type="STRING" id="43335.A0A4U5NQJ3"/>
<dbReference type="InterPro" id="IPR053062">
    <property type="entry name" value="CYP450_84A"/>
</dbReference>
<evidence type="ECO:0000256" key="1">
    <source>
        <dbReference type="SAM" id="MobiDB-lite"/>
    </source>
</evidence>
<dbReference type="InterPro" id="IPR001128">
    <property type="entry name" value="Cyt_P450"/>
</dbReference>
<dbReference type="SUPFAM" id="SSF48264">
    <property type="entry name" value="Cytochrome P450"/>
    <property type="match status" value="1"/>
</dbReference>
<dbReference type="AlphaFoldDB" id="A0A4U5NQJ3"/>
<protein>
    <submittedName>
        <fullName evidence="2">Uncharacterized protein</fullName>
    </submittedName>
</protein>
<name>A0A4U5NQJ3_POPAL</name>
<feature type="region of interest" description="Disordered" evidence="1">
    <location>
        <begin position="213"/>
        <end position="233"/>
    </location>
</feature>
<dbReference type="PANTHER" id="PTHR47945">
    <property type="entry name" value="CYTOCHROME P450 84A1-RELATED"/>
    <property type="match status" value="1"/>
</dbReference>
<evidence type="ECO:0000313" key="2">
    <source>
        <dbReference type="EMBL" id="TKR85053.1"/>
    </source>
</evidence>
<dbReference type="InterPro" id="IPR036396">
    <property type="entry name" value="Cyt_P450_sf"/>
</dbReference>
<accession>A0A4U5NQJ3</accession>
<comment type="caution">
    <text evidence="2">The sequence shown here is derived from an EMBL/GenBank/DDBJ whole genome shotgun (WGS) entry which is preliminary data.</text>
</comment>
<reference evidence="2" key="1">
    <citation type="submission" date="2018-10" db="EMBL/GenBank/DDBJ databases">
        <title>Population genomic analysis revealed the cold adaptation of white poplar.</title>
        <authorList>
            <person name="Liu Y.-J."/>
        </authorList>
    </citation>
    <scope>NUCLEOTIDE SEQUENCE [LARGE SCALE GENOMIC DNA]</scope>
    <source>
        <strain evidence="2">PAL-ZL1</strain>
    </source>
</reference>
<gene>
    <name evidence="2" type="ORF">D5086_0000250810</name>
</gene>
<proteinExistence type="predicted"/>
<organism evidence="2">
    <name type="scientific">Populus alba</name>
    <name type="common">White poplar</name>
    <dbReference type="NCBI Taxonomy" id="43335"/>
    <lineage>
        <taxon>Eukaryota</taxon>
        <taxon>Viridiplantae</taxon>
        <taxon>Streptophyta</taxon>
        <taxon>Embryophyta</taxon>
        <taxon>Tracheophyta</taxon>
        <taxon>Spermatophyta</taxon>
        <taxon>Magnoliopsida</taxon>
        <taxon>eudicotyledons</taxon>
        <taxon>Gunneridae</taxon>
        <taxon>Pentapetalae</taxon>
        <taxon>rosids</taxon>
        <taxon>fabids</taxon>
        <taxon>Malpighiales</taxon>
        <taxon>Salicaceae</taxon>
        <taxon>Saliceae</taxon>
        <taxon>Populus</taxon>
    </lineage>
</organism>
<dbReference type="Pfam" id="PF00067">
    <property type="entry name" value="p450"/>
    <property type="match status" value="2"/>
</dbReference>